<dbReference type="STRING" id="9402.L5K1X6"/>
<dbReference type="InParanoid" id="L5K1X6"/>
<feature type="non-terminal residue" evidence="7">
    <location>
        <position position="1"/>
    </location>
</feature>
<reference evidence="8" key="1">
    <citation type="journal article" date="2013" name="Science">
        <title>Comparative analysis of bat genomes provides insight into the evolution of flight and immunity.</title>
        <authorList>
            <person name="Zhang G."/>
            <person name="Cowled C."/>
            <person name="Shi Z."/>
            <person name="Huang Z."/>
            <person name="Bishop-Lilly K.A."/>
            <person name="Fang X."/>
            <person name="Wynne J.W."/>
            <person name="Xiong Z."/>
            <person name="Baker M.L."/>
            <person name="Zhao W."/>
            <person name="Tachedjian M."/>
            <person name="Zhu Y."/>
            <person name="Zhou P."/>
            <person name="Jiang X."/>
            <person name="Ng J."/>
            <person name="Yang L."/>
            <person name="Wu L."/>
            <person name="Xiao J."/>
            <person name="Feng Y."/>
            <person name="Chen Y."/>
            <person name="Sun X."/>
            <person name="Zhang Y."/>
            <person name="Marsh G.A."/>
            <person name="Crameri G."/>
            <person name="Broder C.C."/>
            <person name="Frey K.G."/>
            <person name="Wang L.F."/>
            <person name="Wang J."/>
        </authorList>
    </citation>
    <scope>NUCLEOTIDE SEQUENCE [LARGE SCALE GENOMIC DNA]</scope>
</reference>
<evidence type="ECO:0000313" key="8">
    <source>
        <dbReference type="Proteomes" id="UP000010552"/>
    </source>
</evidence>
<sequence length="63" mass="7111">STGDLENDEQATSTISELVSTTCAFWLYHGINIPFKRLSVVFGEYTLLVIVSGQRMFVVKRQN</sequence>
<name>L5K1X6_PTEAL</name>
<evidence type="ECO:0000256" key="3">
    <source>
        <dbReference type="ARBA" id="ARBA00016098"/>
    </source>
</evidence>
<dbReference type="PANTHER" id="PTHR33967:SF1">
    <property type="entry name" value="RAGULATOR COMPLEX PROTEIN LAMTOR4"/>
    <property type="match status" value="1"/>
</dbReference>
<evidence type="ECO:0000313" key="7">
    <source>
        <dbReference type="EMBL" id="ELK04488.1"/>
    </source>
</evidence>
<evidence type="ECO:0000256" key="5">
    <source>
        <dbReference type="ARBA" id="ARBA00032690"/>
    </source>
</evidence>
<organism evidence="7 8">
    <name type="scientific">Pteropus alecto</name>
    <name type="common">Black flying fox</name>
    <dbReference type="NCBI Taxonomy" id="9402"/>
    <lineage>
        <taxon>Eukaryota</taxon>
        <taxon>Metazoa</taxon>
        <taxon>Chordata</taxon>
        <taxon>Craniata</taxon>
        <taxon>Vertebrata</taxon>
        <taxon>Euteleostomi</taxon>
        <taxon>Mammalia</taxon>
        <taxon>Eutheria</taxon>
        <taxon>Laurasiatheria</taxon>
        <taxon>Chiroptera</taxon>
        <taxon>Yinpterochiroptera</taxon>
        <taxon>Pteropodoidea</taxon>
        <taxon>Pteropodidae</taxon>
        <taxon>Pteropodinae</taxon>
        <taxon>Pteropus</taxon>
    </lineage>
</organism>
<dbReference type="PANTHER" id="PTHR33967">
    <property type="entry name" value="RAGULATOR COMPLEX PROTEIN LAMTOR4"/>
    <property type="match status" value="1"/>
</dbReference>
<evidence type="ECO:0000256" key="1">
    <source>
        <dbReference type="ARBA" id="ARBA00004371"/>
    </source>
</evidence>
<dbReference type="GO" id="GO:0005085">
    <property type="term" value="F:guanyl-nucleotide exchange factor activity"/>
    <property type="evidence" value="ECO:0007669"/>
    <property type="project" value="TreeGrafter"/>
</dbReference>
<comment type="subcellular location">
    <subcellularLocation>
        <location evidence="1">Lysosome</location>
    </subcellularLocation>
</comment>
<proteinExistence type="inferred from homology"/>
<gene>
    <name evidence="7" type="ORF">PAL_GLEAN10002758</name>
</gene>
<dbReference type="EMBL" id="KB031070">
    <property type="protein sequence ID" value="ELK04488.1"/>
    <property type="molecule type" value="Genomic_DNA"/>
</dbReference>
<comment type="similarity">
    <text evidence="2">Belongs to the LAMTOR4 family.</text>
</comment>
<keyword evidence="8" id="KW-1185">Reference proteome</keyword>
<dbReference type="InterPro" id="IPR034601">
    <property type="entry name" value="LAMTOR4"/>
</dbReference>
<dbReference type="GO" id="GO:0071986">
    <property type="term" value="C:Ragulator complex"/>
    <property type="evidence" value="ECO:0007669"/>
    <property type="project" value="InterPro"/>
</dbReference>
<dbReference type="AlphaFoldDB" id="L5K1X6"/>
<evidence type="ECO:0000256" key="6">
    <source>
        <dbReference type="ARBA" id="ARBA00045571"/>
    </source>
</evidence>
<comment type="function">
    <text evidence="6">As part of the Ragulator complex it is involved in amino acid sensing and activation of mTORC1, a signaling complex promoting cell growth in response to growth factors, energy levels, and amino acids. Activated by amino acids through a mechanism involving the lysosomal V-ATPase, the Ragulator plays a dual role for the small GTPases Rag (RagA/RRAGA, RagB/RRAGB, RagC/RRAGC and/or RagD/RRAGD): it (1) acts as a guanine nucleotide exchange factor (GEF), activating the small GTPases Rag and (2) mediates recruitment of Rag GTPases to the lysosome membrane. Activated Ragulator and Rag GTPases function as a scaffold recruiting mTORC1 to lysosomes where it is in turn activated.</text>
</comment>
<keyword evidence="4" id="KW-0458">Lysosome</keyword>
<evidence type="ECO:0000256" key="4">
    <source>
        <dbReference type="ARBA" id="ARBA00023228"/>
    </source>
</evidence>
<accession>L5K1X6</accession>
<dbReference type="GO" id="GO:0032008">
    <property type="term" value="P:positive regulation of TOR signaling"/>
    <property type="evidence" value="ECO:0007669"/>
    <property type="project" value="InterPro"/>
</dbReference>
<protein>
    <recommendedName>
        <fullName evidence="3">Ragulator complex protein LAMTOR4</fullName>
    </recommendedName>
    <alternativeName>
        <fullName evidence="5">Late endosomal/lysosomal adaptor and MAPK and MTOR activator 4</fullName>
    </alternativeName>
</protein>
<evidence type="ECO:0000256" key="2">
    <source>
        <dbReference type="ARBA" id="ARBA00010627"/>
    </source>
</evidence>
<dbReference type="GO" id="GO:0005764">
    <property type="term" value="C:lysosome"/>
    <property type="evidence" value="ECO:0007669"/>
    <property type="project" value="UniProtKB-SubCell"/>
</dbReference>
<dbReference type="Proteomes" id="UP000010552">
    <property type="component" value="Unassembled WGS sequence"/>
</dbReference>
<dbReference type="GO" id="GO:0071230">
    <property type="term" value="P:cellular response to amino acid stimulus"/>
    <property type="evidence" value="ECO:0007669"/>
    <property type="project" value="InterPro"/>
</dbReference>